<dbReference type="Pfam" id="PF14219">
    <property type="entry name" value="DUF4328"/>
    <property type="match status" value="1"/>
</dbReference>
<accession>A0ABR7LYY9</accession>
<dbReference type="InterPro" id="IPR025565">
    <property type="entry name" value="DUF4328"/>
</dbReference>
<evidence type="ECO:0000313" key="3">
    <source>
        <dbReference type="EMBL" id="MBC6470071.1"/>
    </source>
</evidence>
<sequence length="226" mass="24872">MQCALCGDIIPTQVDRCPACGALARRRDYRALGVAVFMLLGFNAFIALGSGVSLTRIVGTLGGATADSYDAGAIGRMLSPYSDVLATSMTLAMVTGALYLPWLWLAYRRAAEPRRYRRVWVIAGWFCPVVNLWLPPRLVYDVWVRSGRFRLAERHAIAAVVTAWWSALLTALCLMWVFPRVDTQTVAEARFAVHLGIVATTAQALAASLCMVTVFGITRRQMSRPD</sequence>
<name>A0ABR7LYY9_9ACTN</name>
<keyword evidence="1" id="KW-0472">Membrane</keyword>
<protein>
    <submittedName>
        <fullName evidence="3">DUF4328 domain-containing protein</fullName>
    </submittedName>
</protein>
<keyword evidence="1" id="KW-0812">Transmembrane</keyword>
<keyword evidence="4" id="KW-1185">Reference proteome</keyword>
<dbReference type="EMBL" id="JABVEC010000035">
    <property type="protein sequence ID" value="MBC6470071.1"/>
    <property type="molecule type" value="Genomic_DNA"/>
</dbReference>
<dbReference type="RefSeq" id="WP_187247108.1">
    <property type="nucleotide sequence ID" value="NZ_BAAAOK010000036.1"/>
</dbReference>
<feature type="transmembrane region" description="Helical" evidence="1">
    <location>
        <begin position="119"/>
        <end position="136"/>
    </location>
</feature>
<feature type="transmembrane region" description="Helical" evidence="1">
    <location>
        <begin position="191"/>
        <end position="217"/>
    </location>
</feature>
<proteinExistence type="predicted"/>
<feature type="transmembrane region" description="Helical" evidence="1">
    <location>
        <begin position="156"/>
        <end position="179"/>
    </location>
</feature>
<keyword evidence="1" id="KW-1133">Transmembrane helix</keyword>
<dbReference type="Proteomes" id="UP000805614">
    <property type="component" value="Unassembled WGS sequence"/>
</dbReference>
<feature type="domain" description="DUF4328" evidence="2">
    <location>
        <begin position="78"/>
        <end position="219"/>
    </location>
</feature>
<feature type="transmembrane region" description="Helical" evidence="1">
    <location>
        <begin position="84"/>
        <end position="107"/>
    </location>
</feature>
<evidence type="ECO:0000259" key="2">
    <source>
        <dbReference type="Pfam" id="PF14219"/>
    </source>
</evidence>
<reference evidence="3 4" key="1">
    <citation type="submission" date="2020-06" db="EMBL/GenBank/DDBJ databases">
        <title>Actinomadura xiongansis sp. nov., isolated from soil of Baiyangdian.</title>
        <authorList>
            <person name="Zhang X."/>
        </authorList>
    </citation>
    <scope>NUCLEOTIDE SEQUENCE [LARGE SCALE GENOMIC DNA]</scope>
    <source>
        <strain evidence="3 4">HBUM206468</strain>
    </source>
</reference>
<gene>
    <name evidence="3" type="ORF">HKK74_31960</name>
</gene>
<feature type="transmembrane region" description="Helical" evidence="1">
    <location>
        <begin position="31"/>
        <end position="52"/>
    </location>
</feature>
<comment type="caution">
    <text evidence="3">The sequence shown here is derived from an EMBL/GenBank/DDBJ whole genome shotgun (WGS) entry which is preliminary data.</text>
</comment>
<organism evidence="3 4">
    <name type="scientific">Actinomadura alba</name>
    <dbReference type="NCBI Taxonomy" id="406431"/>
    <lineage>
        <taxon>Bacteria</taxon>
        <taxon>Bacillati</taxon>
        <taxon>Actinomycetota</taxon>
        <taxon>Actinomycetes</taxon>
        <taxon>Streptosporangiales</taxon>
        <taxon>Thermomonosporaceae</taxon>
        <taxon>Actinomadura</taxon>
    </lineage>
</organism>
<evidence type="ECO:0000313" key="4">
    <source>
        <dbReference type="Proteomes" id="UP000805614"/>
    </source>
</evidence>
<evidence type="ECO:0000256" key="1">
    <source>
        <dbReference type="SAM" id="Phobius"/>
    </source>
</evidence>